<evidence type="ECO:0000313" key="3">
    <source>
        <dbReference type="Proteomes" id="UP001194468"/>
    </source>
</evidence>
<reference evidence="2" key="1">
    <citation type="submission" date="2019-10" db="EMBL/GenBank/DDBJ databases">
        <authorList>
            <consortium name="DOE Joint Genome Institute"/>
            <person name="Kuo A."/>
            <person name="Miyauchi S."/>
            <person name="Kiss E."/>
            <person name="Drula E."/>
            <person name="Kohler A."/>
            <person name="Sanchez-Garcia M."/>
            <person name="Andreopoulos B."/>
            <person name="Barry K.W."/>
            <person name="Bonito G."/>
            <person name="Buee M."/>
            <person name="Carver A."/>
            <person name="Chen C."/>
            <person name="Cichocki N."/>
            <person name="Clum A."/>
            <person name="Culley D."/>
            <person name="Crous P.W."/>
            <person name="Fauchery L."/>
            <person name="Girlanda M."/>
            <person name="Hayes R."/>
            <person name="Keri Z."/>
            <person name="LaButti K."/>
            <person name="Lipzen A."/>
            <person name="Lombard V."/>
            <person name="Magnuson J."/>
            <person name="Maillard F."/>
            <person name="Morin E."/>
            <person name="Murat C."/>
            <person name="Nolan M."/>
            <person name="Ohm R."/>
            <person name="Pangilinan J."/>
            <person name="Pereira M."/>
            <person name="Perotto S."/>
            <person name="Peter M."/>
            <person name="Riley R."/>
            <person name="Sitrit Y."/>
            <person name="Stielow B."/>
            <person name="Szollosi G."/>
            <person name="Zifcakova L."/>
            <person name="Stursova M."/>
            <person name="Spatafora J.W."/>
            <person name="Tedersoo L."/>
            <person name="Vaario L.-M."/>
            <person name="Yamada A."/>
            <person name="Yan M."/>
            <person name="Wang P."/>
            <person name="Xu J."/>
            <person name="Bruns T."/>
            <person name="Baldrian P."/>
            <person name="Vilgalys R."/>
            <person name="Henrissat B."/>
            <person name="Grigoriev I.V."/>
            <person name="Hibbett D."/>
            <person name="Nagy L.G."/>
            <person name="Martin F.M."/>
        </authorList>
    </citation>
    <scope>NUCLEOTIDE SEQUENCE</scope>
    <source>
        <strain evidence="2">BED1</strain>
    </source>
</reference>
<sequence>MRHPSLTFTLPPGVPKFGPRVGRVTLTRDGAGDASTSTAGTGRMLITMDTPNILVGTSRGVVPHLSRDHTHESDAIQWLHVPFESFLEQNPPIPTLQNGPHPLHRFLGFDKDRHIASLSLRDPLDMREMPPNGNTYVSANCVRGVKKVTLSDWRRYVYDMQPDVVFALTDTPFTPPPYSQKRVTKSIERSTAWVADIIRSIPSDAGASEPHTPRLSRHPLNVLVHMAGGTSLPAREAFAHGLRGRLHGPEADAVKPLRCLDEGITGYVFDLAVLRGIKPSSNTSQRQSMPDDFLRLERPEMLEHPESIAGAPTPRMTEEVGLTASGVLSISELSVQPDITSMLKASLGGLSEQKPRLVTGIRSPHEILRLIRDVGIDIFDVAWAMNAANLGVALDFVFPVPASNAGDARQSLGHNLYDPIYKHQFGCIADMFVGAGESADEGAMGRQVCPCIACSPRAPSSPISHSTVDMQSHATSMTGGEAITRYEKPYSRAYIHHLLHTHEMSAHALLMAHNLAVVSAFLAGVRRIWAETEDEGRSARFAVEVERFSDTYEESGGLFIAAKKDWEYVDKARGKGRLAREREKQEDDKDE</sequence>
<accession>A0AAD4GAT9</accession>
<evidence type="ECO:0000313" key="2">
    <source>
        <dbReference type="EMBL" id="KAF8434601.1"/>
    </source>
</evidence>
<dbReference type="PANTHER" id="PTHR46064:SF1">
    <property type="entry name" value="QUEUINE TRNA-RIBOSYLTRANSFERASE ACCESSORY SUBUNIT 2"/>
    <property type="match status" value="1"/>
</dbReference>
<proteinExistence type="predicted"/>
<keyword evidence="3" id="KW-1185">Reference proteome</keyword>
<organism evidence="2 3">
    <name type="scientific">Boletus edulis BED1</name>
    <dbReference type="NCBI Taxonomy" id="1328754"/>
    <lineage>
        <taxon>Eukaryota</taxon>
        <taxon>Fungi</taxon>
        <taxon>Dikarya</taxon>
        <taxon>Basidiomycota</taxon>
        <taxon>Agaricomycotina</taxon>
        <taxon>Agaricomycetes</taxon>
        <taxon>Agaricomycetidae</taxon>
        <taxon>Boletales</taxon>
        <taxon>Boletineae</taxon>
        <taxon>Boletaceae</taxon>
        <taxon>Boletoideae</taxon>
        <taxon>Boletus</taxon>
    </lineage>
</organism>
<reference evidence="2" key="2">
    <citation type="journal article" date="2020" name="Nat. Commun.">
        <title>Large-scale genome sequencing of mycorrhizal fungi provides insights into the early evolution of symbiotic traits.</title>
        <authorList>
            <person name="Miyauchi S."/>
            <person name="Kiss E."/>
            <person name="Kuo A."/>
            <person name="Drula E."/>
            <person name="Kohler A."/>
            <person name="Sanchez-Garcia M."/>
            <person name="Morin E."/>
            <person name="Andreopoulos B."/>
            <person name="Barry K.W."/>
            <person name="Bonito G."/>
            <person name="Buee M."/>
            <person name="Carver A."/>
            <person name="Chen C."/>
            <person name="Cichocki N."/>
            <person name="Clum A."/>
            <person name="Culley D."/>
            <person name="Crous P.W."/>
            <person name="Fauchery L."/>
            <person name="Girlanda M."/>
            <person name="Hayes R.D."/>
            <person name="Keri Z."/>
            <person name="LaButti K."/>
            <person name="Lipzen A."/>
            <person name="Lombard V."/>
            <person name="Magnuson J."/>
            <person name="Maillard F."/>
            <person name="Murat C."/>
            <person name="Nolan M."/>
            <person name="Ohm R.A."/>
            <person name="Pangilinan J."/>
            <person name="Pereira M.F."/>
            <person name="Perotto S."/>
            <person name="Peter M."/>
            <person name="Pfister S."/>
            <person name="Riley R."/>
            <person name="Sitrit Y."/>
            <person name="Stielow J.B."/>
            <person name="Szollosi G."/>
            <person name="Zifcakova L."/>
            <person name="Stursova M."/>
            <person name="Spatafora J.W."/>
            <person name="Tedersoo L."/>
            <person name="Vaario L.M."/>
            <person name="Yamada A."/>
            <person name="Yan M."/>
            <person name="Wang P."/>
            <person name="Xu J."/>
            <person name="Bruns T."/>
            <person name="Baldrian P."/>
            <person name="Vilgalys R."/>
            <person name="Dunand C."/>
            <person name="Henrissat B."/>
            <person name="Grigoriev I.V."/>
            <person name="Hibbett D."/>
            <person name="Nagy L.G."/>
            <person name="Martin F.M."/>
        </authorList>
    </citation>
    <scope>NUCLEOTIDE SEQUENCE</scope>
    <source>
        <strain evidence="2">BED1</strain>
    </source>
</reference>
<gene>
    <name evidence="2" type="ORF">L210DRAFT_3410531</name>
</gene>
<dbReference type="Pfam" id="PF01702">
    <property type="entry name" value="TGT"/>
    <property type="match status" value="2"/>
</dbReference>
<dbReference type="InterPro" id="IPR050852">
    <property type="entry name" value="Queuine_tRNA-ribosyltrfase"/>
</dbReference>
<dbReference type="EMBL" id="WHUW01000028">
    <property type="protein sequence ID" value="KAF8434601.1"/>
    <property type="molecule type" value="Genomic_DNA"/>
</dbReference>
<dbReference type="Proteomes" id="UP001194468">
    <property type="component" value="Unassembled WGS sequence"/>
</dbReference>
<dbReference type="GO" id="GO:0006400">
    <property type="term" value="P:tRNA modification"/>
    <property type="evidence" value="ECO:0007669"/>
    <property type="project" value="InterPro"/>
</dbReference>
<dbReference type="SUPFAM" id="SSF51713">
    <property type="entry name" value="tRNA-guanine transglycosylase"/>
    <property type="match status" value="2"/>
</dbReference>
<name>A0AAD4GAT9_BOLED</name>
<dbReference type="InterPro" id="IPR002616">
    <property type="entry name" value="tRNA_ribo_trans-like"/>
</dbReference>
<feature type="domain" description="tRNA-guanine(15) transglycosylase-like" evidence="1">
    <location>
        <begin position="325"/>
        <end position="527"/>
    </location>
</feature>
<dbReference type="PANTHER" id="PTHR46064">
    <property type="entry name" value="QUEUINE TRNA-RIBOSYLTRANSFERASE ACCESSORY SUBUNIT 2"/>
    <property type="match status" value="1"/>
</dbReference>
<feature type="domain" description="tRNA-guanine(15) transglycosylase-like" evidence="1">
    <location>
        <begin position="47"/>
        <end position="242"/>
    </location>
</feature>
<dbReference type="InterPro" id="IPR036511">
    <property type="entry name" value="TGT-like_sf"/>
</dbReference>
<dbReference type="AlphaFoldDB" id="A0AAD4GAT9"/>
<evidence type="ECO:0000259" key="1">
    <source>
        <dbReference type="Pfam" id="PF01702"/>
    </source>
</evidence>
<protein>
    <recommendedName>
        <fullName evidence="1">tRNA-guanine(15) transglycosylase-like domain-containing protein</fullName>
    </recommendedName>
</protein>
<comment type="caution">
    <text evidence="2">The sequence shown here is derived from an EMBL/GenBank/DDBJ whole genome shotgun (WGS) entry which is preliminary data.</text>
</comment>
<dbReference type="Gene3D" id="3.20.20.105">
    <property type="entry name" value="Queuine tRNA-ribosyltransferase-like"/>
    <property type="match status" value="1"/>
</dbReference>